<accession>W4KB62</accession>
<sequence>MFRKGPTPIRSTPSSVPHEAMIKSQQKHIDELVQKNRSLEQTHKLLKDEIAHKRELHDGEMQDVHTKFKAELKEWIDGCDSLQACHRIVHLRTTVMLENERLNVLKERSNARKERLARLQRDFRLTMFQVKETELETKNDELDEILTGVAEQHTEVVKGLKLRIAEITAELKEKAEQLDVTEKAKEAVEKEVSRMRQNEPVLNAKIATLTTKLDRATLQVETSQSAQDEMARIKTDLETANSNMKSQLDKWQTLENKGGEEAEVMRKQKIELEIKVKTLEGEMGELEQLSEKASEKQSKAVAKLRQSLEEHAQRLEEAEANYEEARKTSKRLLHELDDLKQTKGELERSNTKLSEQLDELRHKVPIGDSNVKGKHKAETQEAERPKTKQSSSVEDSGSDNAHSPLAAGSSKKPQRQTQADTEDPLTASPVPKAKRKRAATHTSASPEDRKGKKRSEVIEDSRKPKRGKKVPIEDESAGEDTVPQKKAAIKAAGTDVKGKRKPSIRAGSKLPEVDSDSEKDVPAPKKKKMRKLNAFSSAQPQTFDWGFNEDGDMLGIPRELSPVKDTGPVPQRAIFGKAANSISSAVFGKR</sequence>
<organism evidence="3 4">
    <name type="scientific">Heterobasidion irregulare (strain TC 32-1)</name>
    <dbReference type="NCBI Taxonomy" id="747525"/>
    <lineage>
        <taxon>Eukaryota</taxon>
        <taxon>Fungi</taxon>
        <taxon>Dikarya</taxon>
        <taxon>Basidiomycota</taxon>
        <taxon>Agaricomycotina</taxon>
        <taxon>Agaricomycetes</taxon>
        <taxon>Russulales</taxon>
        <taxon>Bondarzewiaceae</taxon>
        <taxon>Heterobasidion</taxon>
        <taxon>Heterobasidion annosum species complex</taxon>
    </lineage>
</organism>
<dbReference type="GeneID" id="20676929"/>
<evidence type="ECO:0000313" key="3">
    <source>
        <dbReference type="EMBL" id="ETW83038.1"/>
    </source>
</evidence>
<dbReference type="eggNOG" id="ENOG502SPA1">
    <property type="taxonomic scope" value="Eukaryota"/>
</dbReference>
<feature type="compositionally biased region" description="Basic and acidic residues" evidence="2">
    <location>
        <begin position="376"/>
        <end position="386"/>
    </location>
</feature>
<evidence type="ECO:0000313" key="4">
    <source>
        <dbReference type="Proteomes" id="UP000030671"/>
    </source>
</evidence>
<dbReference type="OrthoDB" id="2681654at2759"/>
<feature type="compositionally biased region" description="Polar residues" evidence="2">
    <location>
        <begin position="388"/>
        <end position="401"/>
    </location>
</feature>
<evidence type="ECO:0000256" key="1">
    <source>
        <dbReference type="SAM" id="Coils"/>
    </source>
</evidence>
<name>W4KB62_HETIT</name>
<protein>
    <submittedName>
        <fullName evidence="3">Uncharacterized protein</fullName>
    </submittedName>
</protein>
<feature type="coiled-coil region" evidence="1">
    <location>
        <begin position="150"/>
        <end position="198"/>
    </location>
</feature>
<reference evidence="3 4" key="1">
    <citation type="journal article" date="2012" name="New Phytol.">
        <title>Insight into trade-off between wood decay and parasitism from the genome of a fungal forest pathogen.</title>
        <authorList>
            <person name="Olson A."/>
            <person name="Aerts A."/>
            <person name="Asiegbu F."/>
            <person name="Belbahri L."/>
            <person name="Bouzid O."/>
            <person name="Broberg A."/>
            <person name="Canback B."/>
            <person name="Coutinho P.M."/>
            <person name="Cullen D."/>
            <person name="Dalman K."/>
            <person name="Deflorio G."/>
            <person name="van Diepen L.T."/>
            <person name="Dunand C."/>
            <person name="Duplessis S."/>
            <person name="Durling M."/>
            <person name="Gonthier P."/>
            <person name="Grimwood J."/>
            <person name="Fossdal C.G."/>
            <person name="Hansson D."/>
            <person name="Henrissat B."/>
            <person name="Hietala A."/>
            <person name="Himmelstrand K."/>
            <person name="Hoffmeister D."/>
            <person name="Hogberg N."/>
            <person name="James T.Y."/>
            <person name="Karlsson M."/>
            <person name="Kohler A."/>
            <person name="Kues U."/>
            <person name="Lee Y.H."/>
            <person name="Lin Y.C."/>
            <person name="Lind M."/>
            <person name="Lindquist E."/>
            <person name="Lombard V."/>
            <person name="Lucas S."/>
            <person name="Lunden K."/>
            <person name="Morin E."/>
            <person name="Murat C."/>
            <person name="Park J."/>
            <person name="Raffaello T."/>
            <person name="Rouze P."/>
            <person name="Salamov A."/>
            <person name="Schmutz J."/>
            <person name="Solheim H."/>
            <person name="Stahlberg J."/>
            <person name="Velez H."/>
            <person name="de Vries R.P."/>
            <person name="Wiebenga A."/>
            <person name="Woodward S."/>
            <person name="Yakovlev I."/>
            <person name="Garbelotto M."/>
            <person name="Martin F."/>
            <person name="Grigoriev I.V."/>
            <person name="Stenlid J."/>
        </authorList>
    </citation>
    <scope>NUCLEOTIDE SEQUENCE [LARGE SCALE GENOMIC DNA]</scope>
    <source>
        <strain evidence="3 4">TC 32-1</strain>
    </source>
</reference>
<feature type="region of interest" description="Disordered" evidence="2">
    <location>
        <begin position="339"/>
        <end position="535"/>
    </location>
</feature>
<feature type="compositionally biased region" description="Basic and acidic residues" evidence="2">
    <location>
        <begin position="339"/>
        <end position="350"/>
    </location>
</feature>
<dbReference type="Proteomes" id="UP000030671">
    <property type="component" value="Unassembled WGS sequence"/>
</dbReference>
<dbReference type="RefSeq" id="XP_009545325.1">
    <property type="nucleotide sequence ID" value="XM_009547030.1"/>
</dbReference>
<gene>
    <name evidence="3" type="ORF">HETIRDRAFT_458595</name>
</gene>
<dbReference type="EMBL" id="KI925457">
    <property type="protein sequence ID" value="ETW83038.1"/>
    <property type="molecule type" value="Genomic_DNA"/>
</dbReference>
<dbReference type="KEGG" id="hir:HETIRDRAFT_458595"/>
<dbReference type="AlphaFoldDB" id="W4KB62"/>
<proteinExistence type="predicted"/>
<evidence type="ECO:0000256" key="2">
    <source>
        <dbReference type="SAM" id="MobiDB-lite"/>
    </source>
</evidence>
<dbReference type="InParanoid" id="W4KB62"/>
<dbReference type="HOGENOM" id="CLU_029096_0_0_1"/>
<keyword evidence="4" id="KW-1185">Reference proteome</keyword>
<feature type="coiled-coil region" evidence="1">
    <location>
        <begin position="22"/>
        <end position="56"/>
    </location>
</feature>
<feature type="compositionally biased region" description="Basic and acidic residues" evidence="2">
    <location>
        <begin position="446"/>
        <end position="462"/>
    </location>
</feature>
<keyword evidence="1" id="KW-0175">Coiled coil</keyword>